<accession>A0AAV8SVQ5</accession>
<sequence length="566" mass="64154">MGMAVLILILLFVLYQRGSPQSPEENKRFIEECLPIYCANTEMNTTSITNTKLPKNCEPIKEHNCIEGSDDIYFPGVGGGFYSSQIISHLPLGLNFGWDPNWNLCKGSRNMSAADIFKFVPPDVCNCTVNGTNYYSFSNVSATQRCQHIHNENYEISFGLLTAAIFSQEHNMLNGECRSGGDFLGECISSSKDGKHKNRKVVIVLAVLASVILCLLSVIFIWYRHRRNSALANTSSDLSKSERQLSNIYFGVHIFSHTELEEATHNFDSGNALGDGGFGTVHYGKLRDGREVAVKRLYEHNCRRLEQFMNEIEILTRLHHKNLVELYGCSSRRSRQLLLVYEYIPNGTVADHLHGDEAKSASLTWFTRMRIAIETASALAYLHASEIIHRDVKTNNILLDNHFRVKVADFGISRFFPTDVTHVSTVAQGTPGYIDPEYHQCYQLTDKSDVYSFGVVLIELISGMPAVDLNRHRHQINLANLAISKIQNCEFDDLIDSSLGHRTDKEVERKIALVSKLAFCCLQQYRELRPCMREVLEELKTIEGGEYEWEVDVKLLREYSESDPPQ</sequence>
<evidence type="ECO:0000256" key="13">
    <source>
        <dbReference type="SAM" id="Phobius"/>
    </source>
</evidence>
<keyword evidence="9 13" id="KW-1133">Transmembrane helix</keyword>
<dbReference type="PROSITE" id="PS50011">
    <property type="entry name" value="PROTEIN_KINASE_DOM"/>
    <property type="match status" value="1"/>
</dbReference>
<dbReference type="PROSITE" id="PS00107">
    <property type="entry name" value="PROTEIN_KINASE_ATP"/>
    <property type="match status" value="1"/>
</dbReference>
<evidence type="ECO:0000259" key="15">
    <source>
        <dbReference type="PROSITE" id="PS50011"/>
    </source>
</evidence>
<comment type="subcellular location">
    <subcellularLocation>
        <location evidence="1">Membrane</location>
        <topology evidence="1">Single-pass membrane protein</topology>
    </subcellularLocation>
</comment>
<dbReference type="InterPro" id="IPR000719">
    <property type="entry name" value="Prot_kinase_dom"/>
</dbReference>
<dbReference type="PROSITE" id="PS00108">
    <property type="entry name" value="PROTEIN_KINASE_ST"/>
    <property type="match status" value="1"/>
</dbReference>
<dbReference type="PANTHER" id="PTHR46008">
    <property type="entry name" value="LEAF RUST 10 DISEASE-RESISTANCE LOCUS RECEPTOR-LIKE PROTEIN KINASE-LIKE 1.4"/>
    <property type="match status" value="1"/>
</dbReference>
<dbReference type="InterPro" id="IPR017441">
    <property type="entry name" value="Protein_kinase_ATP_BS"/>
</dbReference>
<protein>
    <recommendedName>
        <fullName evidence="15">Protein kinase domain-containing protein</fullName>
    </recommendedName>
</protein>
<evidence type="ECO:0000256" key="11">
    <source>
        <dbReference type="ARBA" id="ARBA00023180"/>
    </source>
</evidence>
<keyword evidence="17" id="KW-1185">Reference proteome</keyword>
<dbReference type="GO" id="GO:0005524">
    <property type="term" value="F:ATP binding"/>
    <property type="evidence" value="ECO:0007669"/>
    <property type="project" value="UniProtKB-UniRule"/>
</dbReference>
<reference evidence="16 17" key="1">
    <citation type="submission" date="2021-09" db="EMBL/GenBank/DDBJ databases">
        <title>Genomic insights and catalytic innovation underlie evolution of tropane alkaloids biosynthesis.</title>
        <authorList>
            <person name="Wang Y.-J."/>
            <person name="Tian T."/>
            <person name="Huang J.-P."/>
            <person name="Huang S.-X."/>
        </authorList>
    </citation>
    <scope>NUCLEOTIDE SEQUENCE [LARGE SCALE GENOMIC DNA]</scope>
    <source>
        <strain evidence="16">KIB-2018</strain>
        <tissue evidence="16">Leaf</tissue>
    </source>
</reference>
<dbReference type="InterPro" id="IPR001245">
    <property type="entry name" value="Ser-Thr/Tyr_kinase_cat_dom"/>
</dbReference>
<dbReference type="Proteomes" id="UP001159364">
    <property type="component" value="Linkage Group LG07"/>
</dbReference>
<dbReference type="Gene3D" id="1.10.510.10">
    <property type="entry name" value="Transferase(Phosphotransferase) domain 1"/>
    <property type="match status" value="1"/>
</dbReference>
<name>A0AAV8SVQ5_9ROSI</name>
<evidence type="ECO:0000256" key="8">
    <source>
        <dbReference type="ARBA" id="ARBA00022840"/>
    </source>
</evidence>
<evidence type="ECO:0000256" key="3">
    <source>
        <dbReference type="ARBA" id="ARBA00022679"/>
    </source>
</evidence>
<dbReference type="SUPFAM" id="SSF56112">
    <property type="entry name" value="Protein kinase-like (PK-like)"/>
    <property type="match status" value="1"/>
</dbReference>
<evidence type="ECO:0000256" key="14">
    <source>
        <dbReference type="SAM" id="SignalP"/>
    </source>
</evidence>
<evidence type="ECO:0000256" key="5">
    <source>
        <dbReference type="ARBA" id="ARBA00022729"/>
    </source>
</evidence>
<keyword evidence="5 14" id="KW-0732">Signal</keyword>
<keyword evidence="6 12" id="KW-0547">Nucleotide-binding</keyword>
<dbReference type="AlphaFoldDB" id="A0AAV8SVQ5"/>
<keyword evidence="7" id="KW-0418">Kinase</keyword>
<feature type="domain" description="Protein kinase" evidence="15">
    <location>
        <begin position="267"/>
        <end position="542"/>
    </location>
</feature>
<evidence type="ECO:0000313" key="16">
    <source>
        <dbReference type="EMBL" id="KAJ8758511.1"/>
    </source>
</evidence>
<dbReference type="GO" id="GO:0004674">
    <property type="term" value="F:protein serine/threonine kinase activity"/>
    <property type="evidence" value="ECO:0007669"/>
    <property type="project" value="UniProtKB-KW"/>
</dbReference>
<evidence type="ECO:0000256" key="10">
    <source>
        <dbReference type="ARBA" id="ARBA00023136"/>
    </source>
</evidence>
<dbReference type="GO" id="GO:0005886">
    <property type="term" value="C:plasma membrane"/>
    <property type="evidence" value="ECO:0007669"/>
    <property type="project" value="UniProtKB-ARBA"/>
</dbReference>
<feature type="signal peptide" evidence="14">
    <location>
        <begin position="1"/>
        <end position="20"/>
    </location>
</feature>
<organism evidence="16 17">
    <name type="scientific">Erythroxylum novogranatense</name>
    <dbReference type="NCBI Taxonomy" id="1862640"/>
    <lineage>
        <taxon>Eukaryota</taxon>
        <taxon>Viridiplantae</taxon>
        <taxon>Streptophyta</taxon>
        <taxon>Embryophyta</taxon>
        <taxon>Tracheophyta</taxon>
        <taxon>Spermatophyta</taxon>
        <taxon>Magnoliopsida</taxon>
        <taxon>eudicotyledons</taxon>
        <taxon>Gunneridae</taxon>
        <taxon>Pentapetalae</taxon>
        <taxon>rosids</taxon>
        <taxon>fabids</taxon>
        <taxon>Malpighiales</taxon>
        <taxon>Erythroxylaceae</taxon>
        <taxon>Erythroxylum</taxon>
    </lineage>
</organism>
<evidence type="ECO:0000256" key="1">
    <source>
        <dbReference type="ARBA" id="ARBA00004167"/>
    </source>
</evidence>
<dbReference type="SMART" id="SM00220">
    <property type="entry name" value="S_TKc"/>
    <property type="match status" value="1"/>
</dbReference>
<feature type="binding site" evidence="12">
    <location>
        <position position="295"/>
    </location>
    <ligand>
        <name>ATP</name>
        <dbReference type="ChEBI" id="CHEBI:30616"/>
    </ligand>
</feature>
<evidence type="ECO:0000256" key="4">
    <source>
        <dbReference type="ARBA" id="ARBA00022692"/>
    </source>
</evidence>
<gene>
    <name evidence="16" type="ORF">K2173_000232</name>
</gene>
<keyword evidence="10 13" id="KW-0472">Membrane</keyword>
<proteinExistence type="predicted"/>
<keyword evidence="4 13" id="KW-0812">Transmembrane</keyword>
<keyword evidence="3" id="KW-0808">Transferase</keyword>
<dbReference type="EMBL" id="JAIWQS010000007">
    <property type="protein sequence ID" value="KAJ8758511.1"/>
    <property type="molecule type" value="Genomic_DNA"/>
</dbReference>
<dbReference type="PANTHER" id="PTHR46008:SF2">
    <property type="entry name" value="LEAF RUST 10 DISEASE-RESISTANCE LOCUS RECEPTOR-LIKE PROTEIN KINASE-LIKE 1.4"/>
    <property type="match status" value="1"/>
</dbReference>
<dbReference type="FunFam" id="1.10.510.10:FF:000161">
    <property type="entry name" value="Wall-associated receptor kinase-like 20"/>
    <property type="match status" value="1"/>
</dbReference>
<evidence type="ECO:0000313" key="17">
    <source>
        <dbReference type="Proteomes" id="UP001159364"/>
    </source>
</evidence>
<keyword evidence="8 12" id="KW-0067">ATP-binding</keyword>
<feature type="transmembrane region" description="Helical" evidence="13">
    <location>
        <begin position="201"/>
        <end position="223"/>
    </location>
</feature>
<evidence type="ECO:0000256" key="2">
    <source>
        <dbReference type="ARBA" id="ARBA00022527"/>
    </source>
</evidence>
<keyword evidence="2" id="KW-0723">Serine/threonine-protein kinase</keyword>
<keyword evidence="11" id="KW-0325">Glycoprotein</keyword>
<comment type="caution">
    <text evidence="16">The sequence shown here is derived from an EMBL/GenBank/DDBJ whole genome shotgun (WGS) entry which is preliminary data.</text>
</comment>
<dbReference type="Pfam" id="PF07714">
    <property type="entry name" value="PK_Tyr_Ser-Thr"/>
    <property type="match status" value="1"/>
</dbReference>
<evidence type="ECO:0000256" key="7">
    <source>
        <dbReference type="ARBA" id="ARBA00022777"/>
    </source>
</evidence>
<dbReference type="InterPro" id="IPR011009">
    <property type="entry name" value="Kinase-like_dom_sf"/>
</dbReference>
<evidence type="ECO:0000256" key="6">
    <source>
        <dbReference type="ARBA" id="ARBA00022741"/>
    </source>
</evidence>
<dbReference type="Gene3D" id="3.30.200.20">
    <property type="entry name" value="Phosphorylase Kinase, domain 1"/>
    <property type="match status" value="1"/>
</dbReference>
<feature type="chain" id="PRO_5043687067" description="Protein kinase domain-containing protein" evidence="14">
    <location>
        <begin position="21"/>
        <end position="566"/>
    </location>
</feature>
<dbReference type="InterPro" id="IPR008271">
    <property type="entry name" value="Ser/Thr_kinase_AS"/>
</dbReference>
<evidence type="ECO:0000256" key="12">
    <source>
        <dbReference type="PROSITE-ProRule" id="PRU10141"/>
    </source>
</evidence>
<evidence type="ECO:0000256" key="9">
    <source>
        <dbReference type="ARBA" id="ARBA00022989"/>
    </source>
</evidence>